<dbReference type="OrthoDB" id="420519at2759"/>
<evidence type="ECO:0000256" key="5">
    <source>
        <dbReference type="ARBA" id="ARBA00023136"/>
    </source>
</evidence>
<dbReference type="Proteomes" id="UP000663889">
    <property type="component" value="Unassembled WGS sequence"/>
</dbReference>
<evidence type="ECO:0000313" key="9">
    <source>
        <dbReference type="EMBL" id="CAF0853234.1"/>
    </source>
</evidence>
<feature type="transmembrane region" description="Helical" evidence="7">
    <location>
        <begin position="289"/>
        <end position="311"/>
    </location>
</feature>
<keyword evidence="5 7" id="KW-0472">Membrane</keyword>
<evidence type="ECO:0000256" key="2">
    <source>
        <dbReference type="ARBA" id="ARBA00007168"/>
    </source>
</evidence>
<dbReference type="GO" id="GO:0005886">
    <property type="term" value="C:plasma membrane"/>
    <property type="evidence" value="ECO:0007669"/>
    <property type="project" value="UniProtKB-SubCell"/>
</dbReference>
<feature type="transmembrane region" description="Helical" evidence="7">
    <location>
        <begin position="488"/>
        <end position="509"/>
    </location>
</feature>
<evidence type="ECO:0000256" key="6">
    <source>
        <dbReference type="ARBA" id="ARBA00023180"/>
    </source>
</evidence>
<dbReference type="EMBL" id="CAJNOU010000081">
    <property type="protein sequence ID" value="CAF0853234.1"/>
    <property type="molecule type" value="Genomic_DNA"/>
</dbReference>
<accession>A0A813VZF5</accession>
<evidence type="ECO:0000256" key="3">
    <source>
        <dbReference type="ARBA" id="ARBA00022692"/>
    </source>
</evidence>
<feature type="transmembrane region" description="Helical" evidence="7">
    <location>
        <begin position="592"/>
        <end position="617"/>
    </location>
</feature>
<feature type="transmembrane region" description="Helical" evidence="7">
    <location>
        <begin position="211"/>
        <end position="230"/>
    </location>
</feature>
<dbReference type="EMBL" id="CAJNOO010000178">
    <property type="protein sequence ID" value="CAF0843725.1"/>
    <property type="molecule type" value="Genomic_DNA"/>
</dbReference>
<evidence type="ECO:0000256" key="4">
    <source>
        <dbReference type="ARBA" id="ARBA00022989"/>
    </source>
</evidence>
<name>A0A813VZF5_9BILA</name>
<dbReference type="InterPro" id="IPR007603">
    <property type="entry name" value="Choline_transptr-like"/>
</dbReference>
<dbReference type="GO" id="GO:0022857">
    <property type="term" value="F:transmembrane transporter activity"/>
    <property type="evidence" value="ECO:0007669"/>
    <property type="project" value="UniProtKB-UniRule"/>
</dbReference>
<keyword evidence="3 7" id="KW-0812">Transmembrane</keyword>
<comment type="caution">
    <text evidence="9">The sequence shown here is derived from an EMBL/GenBank/DDBJ whole genome shotgun (WGS) entry which is preliminary data.</text>
</comment>
<dbReference type="PANTHER" id="PTHR12385">
    <property type="entry name" value="CHOLINE TRANSPORTER-LIKE (SLC FAMILY 44)"/>
    <property type="match status" value="1"/>
</dbReference>
<proteinExistence type="inferred from homology"/>
<protein>
    <recommendedName>
        <fullName evidence="7">Choline transporter-like protein</fullName>
    </recommendedName>
</protein>
<organism evidence="9 10">
    <name type="scientific">Rotaria sordida</name>
    <dbReference type="NCBI Taxonomy" id="392033"/>
    <lineage>
        <taxon>Eukaryota</taxon>
        <taxon>Metazoa</taxon>
        <taxon>Spiralia</taxon>
        <taxon>Gnathifera</taxon>
        <taxon>Rotifera</taxon>
        <taxon>Eurotatoria</taxon>
        <taxon>Bdelloidea</taxon>
        <taxon>Philodinida</taxon>
        <taxon>Philodinidae</taxon>
        <taxon>Rotaria</taxon>
    </lineage>
</organism>
<keyword evidence="4 7" id="KW-1133">Transmembrane helix</keyword>
<comment type="subcellular location">
    <subcellularLocation>
        <location evidence="7">Cell membrane</location>
        <topology evidence="7">Multi-pass membrane protein</topology>
    </subcellularLocation>
    <subcellularLocation>
        <location evidence="1">Membrane</location>
        <topology evidence="1">Multi-pass membrane protein</topology>
    </subcellularLocation>
</comment>
<keyword evidence="6" id="KW-0325">Glycoprotein</keyword>
<comment type="similarity">
    <text evidence="2 7">Belongs to the CTL (choline transporter-like) family.</text>
</comment>
<evidence type="ECO:0000313" key="10">
    <source>
        <dbReference type="Proteomes" id="UP000663889"/>
    </source>
</evidence>
<dbReference type="Pfam" id="PF04515">
    <property type="entry name" value="Choline_transpo"/>
    <property type="match status" value="1"/>
</dbReference>
<dbReference type="AlphaFoldDB" id="A0A813VZF5"/>
<gene>
    <name evidence="8" type="ORF">RFH988_LOCUS6084</name>
    <name evidence="9" type="ORF">SEV965_LOCUS3223</name>
</gene>
<feature type="transmembrane region" description="Helical" evidence="7">
    <location>
        <begin position="335"/>
        <end position="360"/>
    </location>
</feature>
<feature type="transmembrane region" description="Helical" evidence="7">
    <location>
        <begin position="236"/>
        <end position="255"/>
    </location>
</feature>
<evidence type="ECO:0000313" key="8">
    <source>
        <dbReference type="EMBL" id="CAF0843725.1"/>
    </source>
</evidence>
<evidence type="ECO:0000256" key="7">
    <source>
        <dbReference type="RuleBase" id="RU368066"/>
    </source>
</evidence>
<comment type="function">
    <text evidence="7">Choline transporter.</text>
</comment>
<feature type="transmembrane region" description="Helical" evidence="7">
    <location>
        <begin position="629"/>
        <end position="651"/>
    </location>
</feature>
<dbReference type="Proteomes" id="UP000663882">
    <property type="component" value="Unassembled WGS sequence"/>
</dbReference>
<evidence type="ECO:0000256" key="1">
    <source>
        <dbReference type="ARBA" id="ARBA00004141"/>
    </source>
</evidence>
<reference evidence="9" key="1">
    <citation type="submission" date="2021-02" db="EMBL/GenBank/DDBJ databases">
        <authorList>
            <person name="Nowell W R."/>
        </authorList>
    </citation>
    <scope>NUCLEOTIDE SEQUENCE</scope>
</reference>
<dbReference type="PANTHER" id="PTHR12385:SF14">
    <property type="entry name" value="CHOLINE TRANSPORTER-LIKE 2"/>
    <property type="match status" value="1"/>
</dbReference>
<feature type="transmembrane region" description="Helical" evidence="7">
    <location>
        <begin position="445"/>
        <end position="468"/>
    </location>
</feature>
<sequence>MQSYLSSSSGAHDESPQQALQKKRYCTGDPKQVLHPTDSEGNLCGTGIFLDRPYLYFFDWRQCIEAFGIATNILKTRPFACPTTQVCVKQCPNKTSYYKLKNYYTNRVCTYDVNLNDFDNEELVNNRKCASYIIASRPLFGRCIPEQLEALTNSLIQVTNDKGVNQIVVDSDGKAINGTNLVQGVKYLVEILNLKQIGEFLVEDLITSWKYILLALTLAAFFAWILLIYWLAKPMVWLGILLSIFSSAILMVQSYREFDQLSRKNGNQIVTEFKFVADVNYYLSLPITWLIICIVSALFLIILILILLVLYKRLVIALAILKEASKAVGYNIFNFIWPFITYLLEIGVCVYWAVVTVYLATSGKPIYRIMYKKTMTNTRNVLLGEICDPIKWKNTIQMNGTCVFWQYGYNPQVDLDSILNDTGGHFKLFISFVNQHQWIPQAFSAFMLFWLIAFVIGFSQLVLAGIYARYYWDRERFGVPFSSLLASIFHAFVFHLGTIAFGSLLIAIVKLIRDILEYIEQKVKDKTGRIARCLFCCCCCCLFCLEKSLKYLNRNAYIITAIYGTGFLTSAKRAFGLIVSNPLRLYVIDNGCYFLIFLGKLCITGGIGILAFLFFTHRIAQVEKYVPELQFYLVPVFLIIIGTYIITDCFFSVYSMAIDTLFICALQDIQLQNNNEEYELVMPKGLKKAFGIKNK</sequence>